<dbReference type="PANTHER" id="PTHR11773">
    <property type="entry name" value="GLYCINE DEHYDROGENASE, DECARBOXYLATING"/>
    <property type="match status" value="1"/>
</dbReference>
<dbReference type="EMBL" id="AP028918">
    <property type="protein sequence ID" value="BES99026.1"/>
    <property type="molecule type" value="Genomic_DNA"/>
</dbReference>
<protein>
    <submittedName>
        <fullName evidence="3">Glycine dehydrogenase</fullName>
    </submittedName>
</protein>
<reference evidence="3 4" key="1">
    <citation type="submission" date="2023-09" db="EMBL/GenBank/DDBJ databases">
        <title>Nesidiocoris tenuis whole genome shotgun sequence.</title>
        <authorList>
            <person name="Shibata T."/>
            <person name="Shimoda M."/>
            <person name="Kobayashi T."/>
            <person name="Uehara T."/>
        </authorList>
    </citation>
    <scope>NUCLEOTIDE SEQUENCE [LARGE SCALE GENOMIC DNA]</scope>
    <source>
        <strain evidence="3 4">Japan</strain>
    </source>
</reference>
<accession>A0ABN7B3M7</accession>
<dbReference type="InterPro" id="IPR049315">
    <property type="entry name" value="GDC-P_N"/>
</dbReference>
<keyword evidence="4" id="KW-1185">Reference proteome</keyword>
<dbReference type="InterPro" id="IPR015424">
    <property type="entry name" value="PyrdxlP-dep_Trfase"/>
</dbReference>
<dbReference type="SUPFAM" id="SSF53383">
    <property type="entry name" value="PLP-dependent transferases"/>
    <property type="match status" value="1"/>
</dbReference>
<name>A0ABN7B3M7_9HEMI</name>
<dbReference type="PANTHER" id="PTHR11773:SF1">
    <property type="entry name" value="GLYCINE DEHYDROGENASE (DECARBOXYLATING), MITOCHONDRIAL"/>
    <property type="match status" value="1"/>
</dbReference>
<dbReference type="Proteomes" id="UP001307889">
    <property type="component" value="Chromosome 10"/>
</dbReference>
<proteinExistence type="predicted"/>
<evidence type="ECO:0000256" key="1">
    <source>
        <dbReference type="ARBA" id="ARBA00023002"/>
    </source>
</evidence>
<keyword evidence="1" id="KW-0560">Oxidoreductase</keyword>
<feature type="domain" description="Glycine cleavage system P-protein N-terminal" evidence="2">
    <location>
        <begin position="52"/>
        <end position="144"/>
    </location>
</feature>
<dbReference type="Pfam" id="PF02347">
    <property type="entry name" value="GDC-P"/>
    <property type="match status" value="1"/>
</dbReference>
<evidence type="ECO:0000313" key="4">
    <source>
        <dbReference type="Proteomes" id="UP001307889"/>
    </source>
</evidence>
<evidence type="ECO:0000259" key="2">
    <source>
        <dbReference type="Pfam" id="PF02347"/>
    </source>
</evidence>
<dbReference type="InterPro" id="IPR020581">
    <property type="entry name" value="GDC_P"/>
</dbReference>
<organism evidence="3 4">
    <name type="scientific">Nesidiocoris tenuis</name>
    <dbReference type="NCBI Taxonomy" id="355587"/>
    <lineage>
        <taxon>Eukaryota</taxon>
        <taxon>Metazoa</taxon>
        <taxon>Ecdysozoa</taxon>
        <taxon>Arthropoda</taxon>
        <taxon>Hexapoda</taxon>
        <taxon>Insecta</taxon>
        <taxon>Pterygota</taxon>
        <taxon>Neoptera</taxon>
        <taxon>Paraneoptera</taxon>
        <taxon>Hemiptera</taxon>
        <taxon>Heteroptera</taxon>
        <taxon>Panheteroptera</taxon>
        <taxon>Cimicomorpha</taxon>
        <taxon>Miridae</taxon>
        <taxon>Dicyphina</taxon>
        <taxon>Nesidiocoris</taxon>
    </lineage>
</organism>
<evidence type="ECO:0000313" key="3">
    <source>
        <dbReference type="EMBL" id="BES99026.1"/>
    </source>
</evidence>
<gene>
    <name evidence="3" type="ORF">NTJ_11842</name>
</gene>
<sequence>MNSTKVVVRFQKRFPDPGPIRLFSRSLLENRRKFIREIRRALSTQGGNEFYKRHIGPSEEEQRAMLDLIGYKSLDQLSDDAVPEKIRLKSPLRMADPIGEHQLLARIRHIASKNKMYRSYIGMGYHNTCVPHTIMRNVFENPGW</sequence>